<evidence type="ECO:0000256" key="3">
    <source>
        <dbReference type="RuleBase" id="RU000408"/>
    </source>
</evidence>
<dbReference type="InterPro" id="IPR002059">
    <property type="entry name" value="CSP_DNA-bd"/>
</dbReference>
<dbReference type="Gene3D" id="2.40.50.140">
    <property type="entry name" value="Nucleic acid-binding proteins"/>
    <property type="match status" value="1"/>
</dbReference>
<dbReference type="InterPro" id="IPR012156">
    <property type="entry name" value="Cold_shock_CspA"/>
</dbReference>
<dbReference type="PRINTS" id="PR00050">
    <property type="entry name" value="COLDSHOCK"/>
</dbReference>
<comment type="subcellular location">
    <subcellularLocation>
        <location evidence="1 3">Cytoplasm</location>
    </subcellularLocation>
</comment>
<gene>
    <name evidence="5" type="primary">cspD</name>
    <name evidence="5" type="ORF">CLOTH_14380</name>
</gene>
<name>A0A1V4I682_9FIRM</name>
<reference evidence="5 6" key="1">
    <citation type="submission" date="2017-03" db="EMBL/GenBank/DDBJ databases">
        <title>Genome sequence of Clostridium thermoalcaliphilum DSM 7309.</title>
        <authorList>
            <person name="Poehlein A."/>
            <person name="Daniel R."/>
        </authorList>
    </citation>
    <scope>NUCLEOTIDE SEQUENCE [LARGE SCALE GENOMIC DNA]</scope>
    <source>
        <strain evidence="5 6">DSM 7309</strain>
    </source>
</reference>
<dbReference type="InterPro" id="IPR019844">
    <property type="entry name" value="CSD_CS"/>
</dbReference>
<dbReference type="PIRSF" id="PIRSF002599">
    <property type="entry name" value="Cold_shock_A"/>
    <property type="match status" value="1"/>
</dbReference>
<dbReference type="PROSITE" id="PS51857">
    <property type="entry name" value="CSD_2"/>
    <property type="match status" value="1"/>
</dbReference>
<dbReference type="PROSITE" id="PS00352">
    <property type="entry name" value="CSD_1"/>
    <property type="match status" value="1"/>
</dbReference>
<proteinExistence type="predicted"/>
<dbReference type="PANTHER" id="PTHR11544">
    <property type="entry name" value="COLD SHOCK DOMAIN CONTAINING PROTEINS"/>
    <property type="match status" value="1"/>
</dbReference>
<dbReference type="InterPro" id="IPR050181">
    <property type="entry name" value="Cold_shock_domain"/>
</dbReference>
<sequence>MKTGVVKWFNPEKGFGFITSDEGEDIFVHVSAIKEKGEKKDLEEGQNVSYDVVKGVKGPQAANVTKMY</sequence>
<accession>A0A1V4I682</accession>
<comment type="caution">
    <text evidence="5">The sequence shown here is derived from an EMBL/GenBank/DDBJ whole genome shotgun (WGS) entry which is preliminary data.</text>
</comment>
<protein>
    <submittedName>
        <fullName evidence="5">Cold shock-like protein CspD</fullName>
    </submittedName>
</protein>
<evidence type="ECO:0000313" key="5">
    <source>
        <dbReference type="EMBL" id="OPJ55380.1"/>
    </source>
</evidence>
<dbReference type="InterPro" id="IPR012340">
    <property type="entry name" value="NA-bd_OB-fold"/>
</dbReference>
<dbReference type="CDD" id="cd04458">
    <property type="entry name" value="CSP_CDS"/>
    <property type="match status" value="1"/>
</dbReference>
<dbReference type="InterPro" id="IPR011129">
    <property type="entry name" value="CSD"/>
</dbReference>
<dbReference type="GO" id="GO:0003676">
    <property type="term" value="F:nucleic acid binding"/>
    <property type="evidence" value="ECO:0007669"/>
    <property type="project" value="InterPro"/>
</dbReference>
<dbReference type="Proteomes" id="UP000190140">
    <property type="component" value="Unassembled WGS sequence"/>
</dbReference>
<feature type="domain" description="CSD" evidence="4">
    <location>
        <begin position="1"/>
        <end position="66"/>
    </location>
</feature>
<dbReference type="RefSeq" id="WP_079412552.1">
    <property type="nucleotide sequence ID" value="NZ_MZGW01000005.1"/>
</dbReference>
<organism evidence="5 6">
    <name type="scientific">Alkalithermobacter paradoxus</name>
    <dbReference type="NCBI Taxonomy" id="29349"/>
    <lineage>
        <taxon>Bacteria</taxon>
        <taxon>Bacillati</taxon>
        <taxon>Bacillota</taxon>
        <taxon>Clostridia</taxon>
        <taxon>Peptostreptococcales</taxon>
        <taxon>Tepidibacteraceae</taxon>
        <taxon>Alkalithermobacter</taxon>
    </lineage>
</organism>
<keyword evidence="6" id="KW-1185">Reference proteome</keyword>
<evidence type="ECO:0000256" key="2">
    <source>
        <dbReference type="ARBA" id="ARBA00022490"/>
    </source>
</evidence>
<dbReference type="SUPFAM" id="SSF50249">
    <property type="entry name" value="Nucleic acid-binding proteins"/>
    <property type="match status" value="1"/>
</dbReference>
<dbReference type="EMBL" id="MZGW01000005">
    <property type="protein sequence ID" value="OPJ55380.1"/>
    <property type="molecule type" value="Genomic_DNA"/>
</dbReference>
<dbReference type="OrthoDB" id="9805039at2"/>
<dbReference type="STRING" id="29349.CLOTH_14380"/>
<evidence type="ECO:0000256" key="1">
    <source>
        <dbReference type="ARBA" id="ARBA00004496"/>
    </source>
</evidence>
<keyword evidence="2" id="KW-0963">Cytoplasm</keyword>
<dbReference type="Gene3D" id="6.20.370.130">
    <property type="match status" value="1"/>
</dbReference>
<dbReference type="Pfam" id="PF00313">
    <property type="entry name" value="CSD"/>
    <property type="match status" value="1"/>
</dbReference>
<dbReference type="AlphaFoldDB" id="A0A1V4I682"/>
<dbReference type="SMART" id="SM00357">
    <property type="entry name" value="CSP"/>
    <property type="match status" value="1"/>
</dbReference>
<dbReference type="GO" id="GO:0005737">
    <property type="term" value="C:cytoplasm"/>
    <property type="evidence" value="ECO:0007669"/>
    <property type="project" value="UniProtKB-SubCell"/>
</dbReference>
<evidence type="ECO:0000259" key="4">
    <source>
        <dbReference type="PROSITE" id="PS51857"/>
    </source>
</evidence>
<evidence type="ECO:0000313" key="6">
    <source>
        <dbReference type="Proteomes" id="UP000190140"/>
    </source>
</evidence>